<dbReference type="AlphaFoldDB" id="A0A6A1QBJ8"/>
<reference evidence="7 8" key="1">
    <citation type="journal article" date="2019" name="PLoS ONE">
        <title>Genomic analyses reveal an absence of contemporary introgressive admixture between fin whales and blue whales, despite known hybrids.</title>
        <authorList>
            <person name="Westbury M.V."/>
            <person name="Petersen B."/>
            <person name="Lorenzen E.D."/>
        </authorList>
    </citation>
    <scope>NUCLEOTIDE SEQUENCE [LARGE SCALE GENOMIC DNA]</scope>
    <source>
        <strain evidence="7">FinWhale-01</strain>
    </source>
</reference>
<evidence type="ECO:0000256" key="1">
    <source>
        <dbReference type="ARBA" id="ARBA00008601"/>
    </source>
</evidence>
<evidence type="ECO:0000256" key="2">
    <source>
        <dbReference type="ARBA" id="ARBA00013064"/>
    </source>
</evidence>
<sequence length="285" mass="31778">MREGGFAEFSRCFPGLCEGKSTLVPTCISQPCLPVANIGPTRILPNLYLGCQRDVLNKELMQQNGIGYVLNASNTCPKPDFIPESHFLRVPVNDSFCEKILPWLDKSVDFIEKAKASNGCVLVHCLAGISRSATIAIAYIMKRMDMSLDEAYRVVRDGAVNPFNEGQFQARCEFIRQQRSSTVASSAALDSFHFGFIAQMHFGKMERNKQSIYFGPKSKLIYHVLSSVFIRRKGTGWSAGWQRSSARCARSPFCHVQTVRCCNSAEKALSSQAQSACHLVMCFYL</sequence>
<dbReference type="InterPro" id="IPR020422">
    <property type="entry name" value="TYR_PHOSPHATASE_DUAL_dom"/>
</dbReference>
<dbReference type="PROSITE" id="PS00383">
    <property type="entry name" value="TYR_PHOSPHATASE_1"/>
    <property type="match status" value="1"/>
</dbReference>
<dbReference type="InterPro" id="IPR000387">
    <property type="entry name" value="Tyr_Pase_dom"/>
</dbReference>
<organism evidence="7 8">
    <name type="scientific">Balaenoptera physalus</name>
    <name type="common">Fin whale</name>
    <name type="synonym">Balaena physalus</name>
    <dbReference type="NCBI Taxonomy" id="9770"/>
    <lineage>
        <taxon>Eukaryota</taxon>
        <taxon>Metazoa</taxon>
        <taxon>Chordata</taxon>
        <taxon>Craniata</taxon>
        <taxon>Vertebrata</taxon>
        <taxon>Euteleostomi</taxon>
        <taxon>Mammalia</taxon>
        <taxon>Eutheria</taxon>
        <taxon>Laurasiatheria</taxon>
        <taxon>Artiodactyla</taxon>
        <taxon>Whippomorpha</taxon>
        <taxon>Cetacea</taxon>
        <taxon>Mysticeti</taxon>
        <taxon>Balaenopteridae</taxon>
        <taxon>Balaenoptera</taxon>
    </lineage>
</organism>
<accession>A0A6A1QBJ8</accession>
<dbReference type="InterPro" id="IPR000340">
    <property type="entry name" value="Dual-sp_phosphatase_cat-dom"/>
</dbReference>
<proteinExistence type="inferred from homology"/>
<comment type="caution">
    <text evidence="7">The sequence shown here is derived from an EMBL/GenBank/DDBJ whole genome shotgun (WGS) entry which is preliminary data.</text>
</comment>
<dbReference type="InterPro" id="IPR016130">
    <property type="entry name" value="Tyr_Pase_AS"/>
</dbReference>
<dbReference type="InterPro" id="IPR029021">
    <property type="entry name" value="Prot-tyrosine_phosphatase-like"/>
</dbReference>
<evidence type="ECO:0000313" key="7">
    <source>
        <dbReference type="EMBL" id="KAB0403676.1"/>
    </source>
</evidence>
<dbReference type="Gene3D" id="3.90.190.10">
    <property type="entry name" value="Protein tyrosine phosphatase superfamily"/>
    <property type="match status" value="1"/>
</dbReference>
<dbReference type="SMART" id="SM00195">
    <property type="entry name" value="DSPc"/>
    <property type="match status" value="1"/>
</dbReference>
<protein>
    <recommendedName>
        <fullName evidence="2">protein-tyrosine-phosphatase</fullName>
        <ecNumber evidence="2">3.1.3.48</ecNumber>
    </recommendedName>
</protein>
<dbReference type="EC" id="3.1.3.48" evidence="2"/>
<dbReference type="PROSITE" id="PS50054">
    <property type="entry name" value="TYR_PHOSPHATASE_DUAL"/>
    <property type="match status" value="1"/>
</dbReference>
<dbReference type="GO" id="GO:0033550">
    <property type="term" value="F:MAP kinase tyrosine phosphatase activity"/>
    <property type="evidence" value="ECO:0007669"/>
    <property type="project" value="TreeGrafter"/>
</dbReference>
<evidence type="ECO:0000256" key="4">
    <source>
        <dbReference type="ARBA" id="ARBA00022912"/>
    </source>
</evidence>
<gene>
    <name evidence="7" type="ORF">E2I00_003988</name>
</gene>
<dbReference type="PROSITE" id="PS50056">
    <property type="entry name" value="TYR_PHOSPHATASE_2"/>
    <property type="match status" value="1"/>
</dbReference>
<keyword evidence="3" id="KW-0378">Hydrolase</keyword>
<dbReference type="PRINTS" id="PR01764">
    <property type="entry name" value="MAPKPHPHTASE"/>
</dbReference>
<dbReference type="GO" id="GO:0017017">
    <property type="term" value="F:MAP kinase tyrosine/serine/threonine phosphatase activity"/>
    <property type="evidence" value="ECO:0007669"/>
    <property type="project" value="InterPro"/>
</dbReference>
<evidence type="ECO:0000259" key="6">
    <source>
        <dbReference type="PROSITE" id="PS50056"/>
    </source>
</evidence>
<evidence type="ECO:0000259" key="5">
    <source>
        <dbReference type="PROSITE" id="PS50054"/>
    </source>
</evidence>
<dbReference type="Pfam" id="PF00782">
    <property type="entry name" value="DSPc"/>
    <property type="match status" value="1"/>
</dbReference>
<feature type="domain" description="Tyrosine-protein phosphatase" evidence="5">
    <location>
        <begin position="39"/>
        <end position="187"/>
    </location>
</feature>
<dbReference type="InterPro" id="IPR008343">
    <property type="entry name" value="MKP"/>
</dbReference>
<dbReference type="EMBL" id="SGJD01000741">
    <property type="protein sequence ID" value="KAB0403676.1"/>
    <property type="molecule type" value="Genomic_DNA"/>
</dbReference>
<dbReference type="PANTHER" id="PTHR10159">
    <property type="entry name" value="DUAL SPECIFICITY PROTEIN PHOSPHATASE"/>
    <property type="match status" value="1"/>
</dbReference>
<dbReference type="GO" id="GO:0005737">
    <property type="term" value="C:cytoplasm"/>
    <property type="evidence" value="ECO:0007669"/>
    <property type="project" value="TreeGrafter"/>
</dbReference>
<dbReference type="GO" id="GO:0043409">
    <property type="term" value="P:negative regulation of MAPK cascade"/>
    <property type="evidence" value="ECO:0007669"/>
    <property type="project" value="TreeGrafter"/>
</dbReference>
<keyword evidence="8" id="KW-1185">Reference proteome</keyword>
<feature type="domain" description="Tyrosine specific protein phosphatases" evidence="6">
    <location>
        <begin position="108"/>
        <end position="157"/>
    </location>
</feature>
<dbReference type="OrthoDB" id="165342at2759"/>
<dbReference type="GO" id="GO:0008330">
    <property type="term" value="F:protein tyrosine/threonine phosphatase activity"/>
    <property type="evidence" value="ECO:0007669"/>
    <property type="project" value="TreeGrafter"/>
</dbReference>
<keyword evidence="4" id="KW-0904">Protein phosphatase</keyword>
<dbReference type="GO" id="GO:0005634">
    <property type="term" value="C:nucleus"/>
    <property type="evidence" value="ECO:0007669"/>
    <property type="project" value="TreeGrafter"/>
</dbReference>
<comment type="similarity">
    <text evidence="1">Belongs to the protein-tyrosine phosphatase family. Non-receptor class dual specificity subfamily.</text>
</comment>
<evidence type="ECO:0000256" key="3">
    <source>
        <dbReference type="ARBA" id="ARBA00022801"/>
    </source>
</evidence>
<dbReference type="SUPFAM" id="SSF52799">
    <property type="entry name" value="(Phosphotyrosine protein) phosphatases II"/>
    <property type="match status" value="1"/>
</dbReference>
<dbReference type="PANTHER" id="PTHR10159:SF343">
    <property type="entry name" value="DUAL SPECIFICITY PROTEIN PHOSPHATASE 16"/>
    <property type="match status" value="1"/>
</dbReference>
<name>A0A6A1QBJ8_BALPH</name>
<evidence type="ECO:0000313" key="8">
    <source>
        <dbReference type="Proteomes" id="UP000437017"/>
    </source>
</evidence>
<dbReference type="Proteomes" id="UP000437017">
    <property type="component" value="Unassembled WGS sequence"/>
</dbReference>